<feature type="transmembrane region" description="Helical" evidence="1">
    <location>
        <begin position="12"/>
        <end position="31"/>
    </location>
</feature>
<dbReference type="RefSeq" id="WP_109250799.1">
    <property type="nucleotide sequence ID" value="NZ_QCXQ01000005.1"/>
</dbReference>
<dbReference type="EMBL" id="QCXQ01000005">
    <property type="protein sequence ID" value="PWF99698.1"/>
    <property type="molecule type" value="Genomic_DNA"/>
</dbReference>
<gene>
    <name evidence="2" type="ORF">DCM90_07745</name>
</gene>
<evidence type="ECO:0000256" key="1">
    <source>
        <dbReference type="SAM" id="Phobius"/>
    </source>
</evidence>
<sequence>MKNERYYDWSKLGLAGFWFLLFIGDMWVSFLKGPFWMTIRVVGYGVLIILIAQALVDFFDQRQPAREAVNRSRR</sequence>
<accession>A0A2V1MXG3</accession>
<evidence type="ECO:0000313" key="2">
    <source>
        <dbReference type="EMBL" id="PWF99698.1"/>
    </source>
</evidence>
<feature type="transmembrane region" description="Helical" evidence="1">
    <location>
        <begin position="37"/>
        <end position="56"/>
    </location>
</feature>
<keyword evidence="1" id="KW-0812">Transmembrane</keyword>
<comment type="caution">
    <text evidence="2">The sequence shown here is derived from an EMBL/GenBank/DDBJ whole genome shotgun (WGS) entry which is preliminary data.</text>
</comment>
<evidence type="ECO:0000313" key="3">
    <source>
        <dbReference type="Proteomes" id="UP000245080"/>
    </source>
</evidence>
<dbReference type="AlphaFoldDB" id="A0A2V1MXG3"/>
<organism evidence="2 3">
    <name type="scientific">Levilactobacillus bambusae</name>
    <dbReference type="NCBI Taxonomy" id="2024736"/>
    <lineage>
        <taxon>Bacteria</taxon>
        <taxon>Bacillati</taxon>
        <taxon>Bacillota</taxon>
        <taxon>Bacilli</taxon>
        <taxon>Lactobacillales</taxon>
        <taxon>Lactobacillaceae</taxon>
        <taxon>Levilactobacillus</taxon>
    </lineage>
</organism>
<keyword evidence="3" id="KW-1185">Reference proteome</keyword>
<dbReference type="Proteomes" id="UP000245080">
    <property type="component" value="Unassembled WGS sequence"/>
</dbReference>
<name>A0A2V1MXG3_9LACO</name>
<protein>
    <submittedName>
        <fullName evidence="2">Uncharacterized protein</fullName>
    </submittedName>
</protein>
<keyword evidence="1" id="KW-1133">Transmembrane helix</keyword>
<proteinExistence type="predicted"/>
<keyword evidence="1" id="KW-0472">Membrane</keyword>
<reference evidence="2 3" key="1">
    <citation type="journal article" date="2018" name="Int. J. Syst. Evol. Microbiol.">
        <title>Lactobacillus bambusae sp. nov., isolated from a traditional fermented Ma-bamboo shoots of Taiwan.</title>
        <authorList>
            <person name="Wang L.-T."/>
        </authorList>
    </citation>
    <scope>NUCLEOTIDE SEQUENCE [LARGE SCALE GENOMIC DNA]</scope>
    <source>
        <strain evidence="2 3">BS-W1</strain>
    </source>
</reference>